<evidence type="ECO:0000313" key="3">
    <source>
        <dbReference type="Proteomes" id="UP000430843"/>
    </source>
</evidence>
<keyword evidence="3" id="KW-1185">Reference proteome</keyword>
<accession>A0A833CPJ8</accession>
<dbReference type="InterPro" id="IPR036388">
    <property type="entry name" value="WH-like_DNA-bd_sf"/>
</dbReference>
<organism evidence="2 3">
    <name type="scientific">Brucella tritici</name>
    <dbReference type="NCBI Taxonomy" id="94626"/>
    <lineage>
        <taxon>Bacteria</taxon>
        <taxon>Pseudomonadati</taxon>
        <taxon>Pseudomonadota</taxon>
        <taxon>Alphaproteobacteria</taxon>
        <taxon>Hyphomicrobiales</taxon>
        <taxon>Brucellaceae</taxon>
        <taxon>Brucella/Ochrobactrum group</taxon>
        <taxon>Brucella</taxon>
    </lineage>
</organism>
<dbReference type="Proteomes" id="UP000430843">
    <property type="component" value="Unassembled WGS sequence"/>
</dbReference>
<reference evidence="2 3" key="1">
    <citation type="submission" date="2019-09" db="EMBL/GenBank/DDBJ databases">
        <title>Taxonomic organization of the family Brucellaceae based on a phylogenomic approach.</title>
        <authorList>
            <person name="Leclercq S."/>
            <person name="Cloeckaert A."/>
            <person name="Zygmunt M.S."/>
        </authorList>
    </citation>
    <scope>NUCLEOTIDE SEQUENCE [LARGE SCALE GENOMIC DNA]</scope>
    <source>
        <strain evidence="2 3">LMG 18957</strain>
    </source>
</reference>
<dbReference type="Pfam" id="PF12728">
    <property type="entry name" value="HTH_17"/>
    <property type="match status" value="1"/>
</dbReference>
<comment type="caution">
    <text evidence="2">The sequence shown here is derived from an EMBL/GenBank/DDBJ whole genome shotgun (WGS) entry which is preliminary data.</text>
</comment>
<dbReference type="SUPFAM" id="SSF46955">
    <property type="entry name" value="Putative DNA-binding domain"/>
    <property type="match status" value="1"/>
</dbReference>
<name>A0A833CPJ8_9HYPH</name>
<gene>
    <name evidence="2" type="ORF">F9K91_05140</name>
</gene>
<proteinExistence type="predicted"/>
<evidence type="ECO:0000313" key="2">
    <source>
        <dbReference type="EMBL" id="KAB2666569.1"/>
    </source>
</evidence>
<dbReference type="InterPro" id="IPR041657">
    <property type="entry name" value="HTH_17"/>
</dbReference>
<feature type="domain" description="Helix-turn-helix" evidence="1">
    <location>
        <begin position="6"/>
        <end position="56"/>
    </location>
</feature>
<dbReference type="AlphaFoldDB" id="A0A833CPJ8"/>
<dbReference type="Gene3D" id="1.10.10.10">
    <property type="entry name" value="Winged helix-like DNA-binding domain superfamily/Winged helix DNA-binding domain"/>
    <property type="match status" value="1"/>
</dbReference>
<dbReference type="EMBL" id="WBWA01000003">
    <property type="protein sequence ID" value="KAB2666569.1"/>
    <property type="molecule type" value="Genomic_DNA"/>
</dbReference>
<protein>
    <submittedName>
        <fullName evidence="2">Helix-turn-helix domain-containing protein</fullName>
    </submittedName>
</protein>
<evidence type="ECO:0000259" key="1">
    <source>
        <dbReference type="Pfam" id="PF12728"/>
    </source>
</evidence>
<dbReference type="InterPro" id="IPR009061">
    <property type="entry name" value="DNA-bd_dom_put_sf"/>
</dbReference>
<dbReference type="RefSeq" id="WP_151677351.1">
    <property type="nucleotide sequence ID" value="NZ_WBWA01000003.1"/>
</dbReference>
<sequence length="65" mass="7628">MTQHTYYTAEELSRVLSVSVPTLARWRVKGTGPKYIKRGGRVLYRDDELQAWEERNTRVATRDTN</sequence>